<keyword evidence="2" id="KW-1185">Reference proteome</keyword>
<dbReference type="AlphaFoldDB" id="A0A1R3G8F9"/>
<accession>A0A1R3G8F9</accession>
<feature type="non-terminal residue" evidence="1">
    <location>
        <position position="1"/>
    </location>
</feature>
<name>A0A1R3G8F9_COCAP</name>
<evidence type="ECO:0000313" key="2">
    <source>
        <dbReference type="Proteomes" id="UP000188268"/>
    </source>
</evidence>
<dbReference type="EMBL" id="AWWV01014984">
    <property type="protein sequence ID" value="OMO54378.1"/>
    <property type="molecule type" value="Genomic_DNA"/>
</dbReference>
<reference evidence="1 2" key="1">
    <citation type="submission" date="2013-09" db="EMBL/GenBank/DDBJ databases">
        <title>Corchorus capsularis genome sequencing.</title>
        <authorList>
            <person name="Alam M."/>
            <person name="Haque M.S."/>
            <person name="Islam M.S."/>
            <person name="Emdad E.M."/>
            <person name="Islam M.M."/>
            <person name="Ahmed B."/>
            <person name="Halim A."/>
            <person name="Hossen Q.M.M."/>
            <person name="Hossain M.Z."/>
            <person name="Ahmed R."/>
            <person name="Khan M.M."/>
            <person name="Islam R."/>
            <person name="Rashid M.M."/>
            <person name="Khan S.A."/>
            <person name="Rahman M.S."/>
            <person name="Alam M."/>
        </authorList>
    </citation>
    <scope>NUCLEOTIDE SEQUENCE [LARGE SCALE GENOMIC DNA]</scope>
    <source>
        <strain evidence="2">cv. CVL-1</strain>
        <tissue evidence="1">Whole seedling</tissue>
    </source>
</reference>
<organism evidence="1 2">
    <name type="scientific">Corchorus capsularis</name>
    <name type="common">Jute</name>
    <dbReference type="NCBI Taxonomy" id="210143"/>
    <lineage>
        <taxon>Eukaryota</taxon>
        <taxon>Viridiplantae</taxon>
        <taxon>Streptophyta</taxon>
        <taxon>Embryophyta</taxon>
        <taxon>Tracheophyta</taxon>
        <taxon>Spermatophyta</taxon>
        <taxon>Magnoliopsida</taxon>
        <taxon>eudicotyledons</taxon>
        <taxon>Gunneridae</taxon>
        <taxon>Pentapetalae</taxon>
        <taxon>rosids</taxon>
        <taxon>malvids</taxon>
        <taxon>Malvales</taxon>
        <taxon>Malvaceae</taxon>
        <taxon>Grewioideae</taxon>
        <taxon>Apeibeae</taxon>
        <taxon>Corchorus</taxon>
    </lineage>
</organism>
<dbReference type="Gramene" id="OMO54378">
    <property type="protein sequence ID" value="OMO54378"/>
    <property type="gene ID" value="CCACVL1_27841"/>
</dbReference>
<protein>
    <submittedName>
        <fullName evidence="1">Uncharacterized protein</fullName>
    </submittedName>
</protein>
<comment type="caution">
    <text evidence="1">The sequence shown here is derived from an EMBL/GenBank/DDBJ whole genome shotgun (WGS) entry which is preliminary data.</text>
</comment>
<gene>
    <name evidence="1" type="ORF">CCACVL1_27841</name>
</gene>
<dbReference type="Proteomes" id="UP000188268">
    <property type="component" value="Unassembled WGS sequence"/>
</dbReference>
<proteinExistence type="predicted"/>
<evidence type="ECO:0000313" key="1">
    <source>
        <dbReference type="EMBL" id="OMO54378.1"/>
    </source>
</evidence>
<sequence>LFGLLSECTAALQLALLDIHCMQEDAARIEMEIVDGLSDKLYRYNENACKELLIYKKIRCAVFS</sequence>